<reference evidence="1" key="1">
    <citation type="submission" date="2023-03" db="EMBL/GenBank/DDBJ databases">
        <title>Edaphobacter sp.</title>
        <authorList>
            <person name="Huber K.J."/>
            <person name="Papendorf J."/>
            <person name="Pilke C."/>
            <person name="Bunk B."/>
            <person name="Sproeer C."/>
            <person name="Pester M."/>
        </authorList>
    </citation>
    <scope>NUCLEOTIDE SEQUENCE</scope>
    <source>
        <strain evidence="1">DSM 109919</strain>
    </source>
</reference>
<evidence type="ECO:0000313" key="1">
    <source>
        <dbReference type="EMBL" id="XBH08736.1"/>
    </source>
</evidence>
<dbReference type="KEGG" id="epl:P4G45_09525"/>
<dbReference type="RefSeq" id="WP_348266246.1">
    <property type="nucleotide sequence ID" value="NZ_CP121194.1"/>
</dbReference>
<sequence length="269" mass="30272">MHPFGLTLSIDSNRVAAICEEEWQSFLEDMDIAPVPERQDLRGFFLNWVAVFLPDAFPTSLQGEMSAWMAPRLHTRDSTWGYVRPPLIGSTLFALTGDSGWLQVQFDNFADGGSQVRSFFHRSLALVAPRITFDSELLRRLDFGMKHVYFFMDIPLALYAVSKGDPNEKLESLKRWQTGFMNSPEKEAVAGYLNGRLVANPLQHWISEKMSYVALRVACFPVATPAIAGLPLGIAISPVWERMQQHPLFSSHIKLVREAVDETPPGETS</sequence>
<protein>
    <recommendedName>
        <fullName evidence="2">DUF1853 family protein</fullName>
    </recommendedName>
</protein>
<dbReference type="AlphaFoldDB" id="A0AAU7CU65"/>
<organism evidence="1">
    <name type="scientific">Edaphobacter paludis</name>
    <dbReference type="NCBI Taxonomy" id="3035702"/>
    <lineage>
        <taxon>Bacteria</taxon>
        <taxon>Pseudomonadati</taxon>
        <taxon>Acidobacteriota</taxon>
        <taxon>Terriglobia</taxon>
        <taxon>Terriglobales</taxon>
        <taxon>Acidobacteriaceae</taxon>
        <taxon>Edaphobacter</taxon>
    </lineage>
</organism>
<evidence type="ECO:0008006" key="2">
    <source>
        <dbReference type="Google" id="ProtNLM"/>
    </source>
</evidence>
<accession>A0AAU7CU65</accession>
<name>A0AAU7CU65_9BACT</name>
<proteinExistence type="predicted"/>
<gene>
    <name evidence="1" type="ORF">P4G45_09525</name>
</gene>
<dbReference type="EMBL" id="CP121194">
    <property type="protein sequence ID" value="XBH08736.1"/>
    <property type="molecule type" value="Genomic_DNA"/>
</dbReference>